<feature type="chain" id="PRO_5026769539" evidence="2">
    <location>
        <begin position="22"/>
        <end position="129"/>
    </location>
</feature>
<evidence type="ECO:0000256" key="1">
    <source>
        <dbReference type="SAM" id="MobiDB-lite"/>
    </source>
</evidence>
<evidence type="ECO:0000256" key="2">
    <source>
        <dbReference type="SAM" id="SignalP"/>
    </source>
</evidence>
<feature type="region of interest" description="Disordered" evidence="1">
    <location>
        <begin position="99"/>
        <end position="129"/>
    </location>
</feature>
<protein>
    <submittedName>
        <fullName evidence="3">Putative secreted protein</fullName>
    </submittedName>
</protein>
<proteinExistence type="predicted"/>
<reference evidence="3" key="1">
    <citation type="submission" date="2019-12" db="EMBL/GenBank/DDBJ databases">
        <title>The sialotranscriptome of the gopher-tortoise tick, Amblyomma tuberculatum.</title>
        <authorList>
            <person name="Karim S."/>
            <person name="Andersen J."/>
            <person name="Kumar D."/>
            <person name="Adamson S."/>
            <person name="Ennen J."/>
            <person name="Qualis C.P."/>
            <person name="Ribeiro J.M.C."/>
        </authorList>
    </citation>
    <scope>NUCLEOTIDE SEQUENCE</scope>
    <source>
        <strain evidence="3">Removed</strain>
        <tissue evidence="3">Salivary glands</tissue>
    </source>
</reference>
<evidence type="ECO:0000313" key="3">
    <source>
        <dbReference type="EMBL" id="NOV52765.1"/>
    </source>
</evidence>
<sequence length="129" mass="14188">MWDKWRTVSLASLVMWALRTAGLHSGHNKFDSSAIGGSIQHFIQGPHTNLIVVSQWRNMRTDEKTQTIRKQSCVQPPYGSTSALAAHLKKLFTTVPLKNSAGSMKAPQNPEQVPTPSSDPLQNSISQPP</sequence>
<feature type="signal peptide" evidence="2">
    <location>
        <begin position="1"/>
        <end position="21"/>
    </location>
</feature>
<accession>A0A6M2E2I6</accession>
<keyword evidence="2" id="KW-0732">Signal</keyword>
<dbReference type="AlphaFoldDB" id="A0A6M2E2I6"/>
<feature type="compositionally biased region" description="Polar residues" evidence="1">
    <location>
        <begin position="109"/>
        <end position="129"/>
    </location>
</feature>
<name>A0A6M2E2I6_9ACAR</name>
<organism evidence="3">
    <name type="scientific">Amblyomma tuberculatum</name>
    <dbReference type="NCBI Taxonomy" id="48802"/>
    <lineage>
        <taxon>Eukaryota</taxon>
        <taxon>Metazoa</taxon>
        <taxon>Ecdysozoa</taxon>
        <taxon>Arthropoda</taxon>
        <taxon>Chelicerata</taxon>
        <taxon>Arachnida</taxon>
        <taxon>Acari</taxon>
        <taxon>Parasitiformes</taxon>
        <taxon>Ixodida</taxon>
        <taxon>Ixodoidea</taxon>
        <taxon>Ixodidae</taxon>
        <taxon>Amblyomminae</taxon>
        <taxon>Amblyomma</taxon>
    </lineage>
</organism>
<dbReference type="EMBL" id="GIDH01000822">
    <property type="protein sequence ID" value="NOV52765.1"/>
    <property type="molecule type" value="Transcribed_RNA"/>
</dbReference>